<keyword evidence="1" id="KW-0472">Membrane</keyword>
<keyword evidence="1" id="KW-1133">Transmembrane helix</keyword>
<keyword evidence="1" id="KW-0812">Transmembrane</keyword>
<reference evidence="2 3" key="1">
    <citation type="submission" date="2016-10" db="EMBL/GenBank/DDBJ databases">
        <authorList>
            <person name="de Groot N.N."/>
        </authorList>
    </citation>
    <scope>NUCLEOTIDE SEQUENCE [LARGE SCALE GENOMIC DNA]</scope>
    <source>
        <strain evidence="2 3">DSM 2784</strain>
    </source>
</reference>
<organism evidence="2 3">
    <name type="scientific">Acidaminobacter hydrogenoformans DSM 2784</name>
    <dbReference type="NCBI Taxonomy" id="1120920"/>
    <lineage>
        <taxon>Bacteria</taxon>
        <taxon>Bacillati</taxon>
        <taxon>Bacillota</taxon>
        <taxon>Clostridia</taxon>
        <taxon>Peptostreptococcales</taxon>
        <taxon>Acidaminobacteraceae</taxon>
        <taxon>Acidaminobacter</taxon>
    </lineage>
</organism>
<dbReference type="EMBL" id="FMWL01000003">
    <property type="protein sequence ID" value="SCZ77719.1"/>
    <property type="molecule type" value="Genomic_DNA"/>
</dbReference>
<dbReference type="RefSeq" id="WP_092589705.1">
    <property type="nucleotide sequence ID" value="NZ_FMWL01000003.1"/>
</dbReference>
<feature type="transmembrane region" description="Helical" evidence="1">
    <location>
        <begin position="6"/>
        <end position="23"/>
    </location>
</feature>
<protein>
    <submittedName>
        <fullName evidence="2">Uncharacterized protein</fullName>
    </submittedName>
</protein>
<keyword evidence="3" id="KW-1185">Reference proteome</keyword>
<dbReference type="AlphaFoldDB" id="A0A1G5RWN3"/>
<evidence type="ECO:0000256" key="1">
    <source>
        <dbReference type="SAM" id="Phobius"/>
    </source>
</evidence>
<proteinExistence type="predicted"/>
<evidence type="ECO:0000313" key="3">
    <source>
        <dbReference type="Proteomes" id="UP000199208"/>
    </source>
</evidence>
<dbReference type="OrthoDB" id="1956956at2"/>
<name>A0A1G5RWN3_9FIRM</name>
<evidence type="ECO:0000313" key="2">
    <source>
        <dbReference type="EMBL" id="SCZ77719.1"/>
    </source>
</evidence>
<dbReference type="Proteomes" id="UP000199208">
    <property type="component" value="Unassembled WGS sequence"/>
</dbReference>
<feature type="transmembrane region" description="Helical" evidence="1">
    <location>
        <begin position="106"/>
        <end position="129"/>
    </location>
</feature>
<gene>
    <name evidence="2" type="ORF">SAMN03080599_00912</name>
</gene>
<feature type="transmembrane region" description="Helical" evidence="1">
    <location>
        <begin position="51"/>
        <end position="70"/>
    </location>
</feature>
<feature type="transmembrane region" description="Helical" evidence="1">
    <location>
        <begin position="76"/>
        <end position="94"/>
    </location>
</feature>
<sequence>MYSLLGWFNAIALVLLTAAWWFPRLNRSVLKLKPSIAGPVSKNLRRLHKPLGLALAVAAPIHGYLALGSFRLHTGSLLYVSVLLTASAGGTFYKTRNKVIFKIHKALALMTVLMLLLHLLAPGALFYLLN</sequence>
<accession>A0A1G5RWN3</accession>